<name>A0A852TCH4_9BACI</name>
<dbReference type="GO" id="GO:0005886">
    <property type="term" value="C:plasma membrane"/>
    <property type="evidence" value="ECO:0007669"/>
    <property type="project" value="UniProtKB-ARBA"/>
</dbReference>
<keyword evidence="3" id="KW-0808">Transferase</keyword>
<reference evidence="11" key="1">
    <citation type="submission" date="2020-07" db="EMBL/GenBank/DDBJ databases">
        <authorList>
            <person name="Partida-Martinez L."/>
            <person name="Huntemann M."/>
            <person name="Clum A."/>
            <person name="Wang J."/>
            <person name="Palaniappan K."/>
            <person name="Ritter S."/>
            <person name="Chen I.-M."/>
            <person name="Stamatis D."/>
            <person name="Reddy T."/>
            <person name="O'Malley R."/>
            <person name="Daum C."/>
            <person name="Shapiro N."/>
            <person name="Ivanova N."/>
            <person name="Kyrpides N."/>
            <person name="Woyke T."/>
        </authorList>
    </citation>
    <scope>NUCLEOTIDE SEQUENCE [LARGE SCALE GENOMIC DNA]</scope>
    <source>
        <strain evidence="11">AT2.8</strain>
    </source>
</reference>
<dbReference type="SUPFAM" id="SSF52540">
    <property type="entry name" value="P-loop containing nucleoside triphosphate hydrolases"/>
    <property type="match status" value="1"/>
</dbReference>
<dbReference type="PANTHER" id="PTHR32309:SF13">
    <property type="entry name" value="FERRIC ENTEROBACTIN TRANSPORT PROTEIN FEPE"/>
    <property type="match status" value="1"/>
</dbReference>
<evidence type="ECO:0000256" key="3">
    <source>
        <dbReference type="ARBA" id="ARBA00022679"/>
    </source>
</evidence>
<evidence type="ECO:0000256" key="4">
    <source>
        <dbReference type="ARBA" id="ARBA00022741"/>
    </source>
</evidence>
<protein>
    <recommendedName>
        <fullName evidence="2">non-specific protein-tyrosine kinase</fullName>
        <ecNumber evidence="2">2.7.10.2</ecNumber>
    </recommendedName>
</protein>
<comment type="similarity">
    <text evidence="1">Belongs to the CpsD/CapB family.</text>
</comment>
<dbReference type="GO" id="GO:0042802">
    <property type="term" value="F:identical protein binding"/>
    <property type="evidence" value="ECO:0007669"/>
    <property type="project" value="UniProtKB-ARBA"/>
</dbReference>
<dbReference type="InterPro" id="IPR027417">
    <property type="entry name" value="P-loop_NTPase"/>
</dbReference>
<dbReference type="GO" id="GO:0004715">
    <property type="term" value="F:non-membrane spanning protein tyrosine kinase activity"/>
    <property type="evidence" value="ECO:0007669"/>
    <property type="project" value="UniProtKB-EC"/>
</dbReference>
<dbReference type="EMBL" id="JACCBX010000005">
    <property type="protein sequence ID" value="NYE05901.1"/>
    <property type="molecule type" value="Genomic_DNA"/>
</dbReference>
<evidence type="ECO:0000256" key="2">
    <source>
        <dbReference type="ARBA" id="ARBA00011903"/>
    </source>
</evidence>
<gene>
    <name evidence="10" type="ORF">F4694_002676</name>
</gene>
<dbReference type="InterPro" id="IPR005702">
    <property type="entry name" value="Wzc-like_C"/>
</dbReference>
<evidence type="ECO:0000313" key="11">
    <source>
        <dbReference type="Proteomes" id="UP000548423"/>
    </source>
</evidence>
<comment type="caution">
    <text evidence="10">The sequence shown here is derived from an EMBL/GenBank/DDBJ whole genome shotgun (WGS) entry which is preliminary data.</text>
</comment>
<comment type="catalytic activity">
    <reaction evidence="8">
        <text>L-tyrosyl-[protein] + ATP = O-phospho-L-tyrosyl-[protein] + ADP + H(+)</text>
        <dbReference type="Rhea" id="RHEA:10596"/>
        <dbReference type="Rhea" id="RHEA-COMP:10136"/>
        <dbReference type="Rhea" id="RHEA-COMP:20101"/>
        <dbReference type="ChEBI" id="CHEBI:15378"/>
        <dbReference type="ChEBI" id="CHEBI:30616"/>
        <dbReference type="ChEBI" id="CHEBI:46858"/>
        <dbReference type="ChEBI" id="CHEBI:61978"/>
        <dbReference type="ChEBI" id="CHEBI:456216"/>
        <dbReference type="EC" id="2.7.10.2"/>
    </reaction>
</comment>
<evidence type="ECO:0000256" key="7">
    <source>
        <dbReference type="ARBA" id="ARBA00023137"/>
    </source>
</evidence>
<organism evidence="10 11">
    <name type="scientific">Neobacillus niacini</name>
    <dbReference type="NCBI Taxonomy" id="86668"/>
    <lineage>
        <taxon>Bacteria</taxon>
        <taxon>Bacillati</taxon>
        <taxon>Bacillota</taxon>
        <taxon>Bacilli</taxon>
        <taxon>Bacillales</taxon>
        <taxon>Bacillaceae</taxon>
        <taxon>Neobacillus</taxon>
    </lineage>
</organism>
<dbReference type="GO" id="GO:0005524">
    <property type="term" value="F:ATP binding"/>
    <property type="evidence" value="ECO:0007669"/>
    <property type="project" value="UniProtKB-KW"/>
</dbReference>
<dbReference type="Proteomes" id="UP000548423">
    <property type="component" value="Unassembled WGS sequence"/>
</dbReference>
<evidence type="ECO:0000313" key="10">
    <source>
        <dbReference type="EMBL" id="NYE05901.1"/>
    </source>
</evidence>
<reference evidence="11" key="2">
    <citation type="submission" date="2020-08" db="EMBL/GenBank/DDBJ databases">
        <title>The Agave Microbiome: Exploring the role of microbial communities in plant adaptations to desert environments.</title>
        <authorList>
            <person name="Partida-Martinez L.P."/>
        </authorList>
    </citation>
    <scope>NUCLEOTIDE SEQUENCE [LARGE SCALE GENOMIC DNA]</scope>
    <source>
        <strain evidence="11">AT2.8</strain>
    </source>
</reference>
<keyword evidence="6" id="KW-0067">ATP-binding</keyword>
<dbReference type="InterPro" id="IPR050445">
    <property type="entry name" value="Bact_polysacc_biosynth/exp"/>
</dbReference>
<evidence type="ECO:0000256" key="5">
    <source>
        <dbReference type="ARBA" id="ARBA00022777"/>
    </source>
</evidence>
<dbReference type="InterPro" id="IPR025669">
    <property type="entry name" value="AAA_dom"/>
</dbReference>
<evidence type="ECO:0000259" key="9">
    <source>
        <dbReference type="Pfam" id="PF13614"/>
    </source>
</evidence>
<evidence type="ECO:0000256" key="8">
    <source>
        <dbReference type="ARBA" id="ARBA00051245"/>
    </source>
</evidence>
<keyword evidence="7" id="KW-0829">Tyrosine-protein kinase</keyword>
<dbReference type="CDD" id="cd05387">
    <property type="entry name" value="BY-kinase"/>
    <property type="match status" value="1"/>
</dbReference>
<dbReference type="Pfam" id="PF13614">
    <property type="entry name" value="AAA_31"/>
    <property type="match status" value="1"/>
</dbReference>
<dbReference type="NCBIfam" id="TIGR01007">
    <property type="entry name" value="eps_fam"/>
    <property type="match status" value="1"/>
</dbReference>
<proteinExistence type="inferred from homology"/>
<accession>A0A852TCH4</accession>
<dbReference type="AlphaFoldDB" id="A0A852TCH4"/>
<dbReference type="EC" id="2.7.10.2" evidence="2"/>
<evidence type="ECO:0000256" key="6">
    <source>
        <dbReference type="ARBA" id="ARBA00022840"/>
    </source>
</evidence>
<dbReference type="FunFam" id="3.40.50.300:FF:000527">
    <property type="entry name" value="Tyrosine-protein kinase etk"/>
    <property type="match status" value="1"/>
</dbReference>
<sequence length="240" mass="26677">MEEVRVLVFKKNKKVRTIDPARKLIASLDPKSPISEQYRTIRTNIQYSSIDNEIHTIMVTSSGPGEGKSTSAANLAVVFAQLGKKVLLVDADLRKPTAHRTFGVNNLFGFTTVLTKQATLEKTVIETEEKDLFILTSGPVPPNPAELLSSKSMEQFIESAQKLFDYIIFDTPPLLAVADPQIIANKVDGSIFVISSGKTEIELAKKAKELLDNAQSKMLGVILNNKEMKNNDYYYYYGTK</sequence>
<evidence type="ECO:0000256" key="1">
    <source>
        <dbReference type="ARBA" id="ARBA00007316"/>
    </source>
</evidence>
<keyword evidence="4" id="KW-0547">Nucleotide-binding</keyword>
<feature type="domain" description="AAA" evidence="9">
    <location>
        <begin position="56"/>
        <end position="178"/>
    </location>
</feature>
<keyword evidence="5" id="KW-0418">Kinase</keyword>
<dbReference type="PANTHER" id="PTHR32309">
    <property type="entry name" value="TYROSINE-PROTEIN KINASE"/>
    <property type="match status" value="1"/>
</dbReference>
<dbReference type="Gene3D" id="3.40.50.300">
    <property type="entry name" value="P-loop containing nucleotide triphosphate hydrolases"/>
    <property type="match status" value="1"/>
</dbReference>